<dbReference type="Proteomes" id="UP000245670">
    <property type="component" value="Unassembled WGS sequence"/>
</dbReference>
<accession>A0A2U2J788</accession>
<dbReference type="EMBL" id="QFFG01000007">
    <property type="protein sequence ID" value="PWG04198.1"/>
    <property type="molecule type" value="Genomic_DNA"/>
</dbReference>
<protein>
    <submittedName>
        <fullName evidence="1">Uncharacterized protein</fullName>
    </submittedName>
</protein>
<name>A0A2U2J788_9FLAO</name>
<comment type="caution">
    <text evidence="1">The sequence shown here is derived from an EMBL/GenBank/DDBJ whole genome shotgun (WGS) entry which is preliminary data.</text>
</comment>
<dbReference type="RefSeq" id="WP_109406015.1">
    <property type="nucleotide sequence ID" value="NZ_QFFG01000007.1"/>
</dbReference>
<dbReference type="PROSITE" id="PS51257">
    <property type="entry name" value="PROKAR_LIPOPROTEIN"/>
    <property type="match status" value="1"/>
</dbReference>
<dbReference type="OrthoDB" id="5382295at2"/>
<organism evidence="1 2">
    <name type="scientific">Polaribacter aquimarinus</name>
    <dbReference type="NCBI Taxonomy" id="2100726"/>
    <lineage>
        <taxon>Bacteria</taxon>
        <taxon>Pseudomonadati</taxon>
        <taxon>Bacteroidota</taxon>
        <taxon>Flavobacteriia</taxon>
        <taxon>Flavobacteriales</taxon>
        <taxon>Flavobacteriaceae</taxon>
    </lineage>
</organism>
<sequence length="144" mass="16825">MKSIVLFCLLFILISCKEEKKEVQNPSFLIGEWIRTNNKKESITYEFWKSDFTGLGYTLKNKDTAFKEVLSIVKINDTLHLEVKGVNENPTLFKFTNQTDTSFVCENPINEFPKKIKYILDRKQLKATVSSDDFVIDFVFDKLH</sequence>
<gene>
    <name evidence="1" type="ORF">DIS07_14660</name>
</gene>
<reference evidence="1 2" key="1">
    <citation type="submission" date="2018-05" db="EMBL/GenBank/DDBJ databases">
        <title>Polaribacter aquimarinus sp. nov., isolated from sediment in a sediment of sea.</title>
        <authorList>
            <person name="Lu D."/>
        </authorList>
    </citation>
    <scope>NUCLEOTIDE SEQUENCE [LARGE SCALE GENOMIC DNA]</scope>
    <source>
        <strain evidence="1 2">ZY113</strain>
    </source>
</reference>
<dbReference type="AlphaFoldDB" id="A0A2U2J788"/>
<keyword evidence="2" id="KW-1185">Reference proteome</keyword>
<evidence type="ECO:0000313" key="1">
    <source>
        <dbReference type="EMBL" id="PWG04198.1"/>
    </source>
</evidence>
<evidence type="ECO:0000313" key="2">
    <source>
        <dbReference type="Proteomes" id="UP000245670"/>
    </source>
</evidence>
<proteinExistence type="predicted"/>